<name>A0A9K3E2W4_HELAN</name>
<evidence type="ECO:0000256" key="2">
    <source>
        <dbReference type="SAM" id="MobiDB-lite"/>
    </source>
</evidence>
<keyword evidence="1" id="KW-0175">Coiled coil</keyword>
<evidence type="ECO:0000313" key="4">
    <source>
        <dbReference type="Proteomes" id="UP000215914"/>
    </source>
</evidence>
<feature type="compositionally biased region" description="Basic residues" evidence="2">
    <location>
        <begin position="267"/>
        <end position="276"/>
    </location>
</feature>
<reference evidence="3" key="1">
    <citation type="journal article" date="2017" name="Nature">
        <title>The sunflower genome provides insights into oil metabolism, flowering and Asterid evolution.</title>
        <authorList>
            <person name="Badouin H."/>
            <person name="Gouzy J."/>
            <person name="Grassa C.J."/>
            <person name="Murat F."/>
            <person name="Staton S.E."/>
            <person name="Cottret L."/>
            <person name="Lelandais-Briere C."/>
            <person name="Owens G.L."/>
            <person name="Carrere S."/>
            <person name="Mayjonade B."/>
            <person name="Legrand L."/>
            <person name="Gill N."/>
            <person name="Kane N.C."/>
            <person name="Bowers J.E."/>
            <person name="Hubner S."/>
            <person name="Bellec A."/>
            <person name="Berard A."/>
            <person name="Berges H."/>
            <person name="Blanchet N."/>
            <person name="Boniface M.C."/>
            <person name="Brunel D."/>
            <person name="Catrice O."/>
            <person name="Chaidir N."/>
            <person name="Claudel C."/>
            <person name="Donnadieu C."/>
            <person name="Faraut T."/>
            <person name="Fievet G."/>
            <person name="Helmstetter N."/>
            <person name="King M."/>
            <person name="Knapp S.J."/>
            <person name="Lai Z."/>
            <person name="Le Paslier M.C."/>
            <person name="Lippi Y."/>
            <person name="Lorenzon L."/>
            <person name="Mandel J.R."/>
            <person name="Marage G."/>
            <person name="Marchand G."/>
            <person name="Marquand E."/>
            <person name="Bret-Mestries E."/>
            <person name="Morien E."/>
            <person name="Nambeesan S."/>
            <person name="Nguyen T."/>
            <person name="Pegot-Espagnet P."/>
            <person name="Pouilly N."/>
            <person name="Raftis F."/>
            <person name="Sallet E."/>
            <person name="Schiex T."/>
            <person name="Thomas J."/>
            <person name="Vandecasteele C."/>
            <person name="Vares D."/>
            <person name="Vear F."/>
            <person name="Vautrin S."/>
            <person name="Crespi M."/>
            <person name="Mangin B."/>
            <person name="Burke J.M."/>
            <person name="Salse J."/>
            <person name="Munos S."/>
            <person name="Vincourt P."/>
            <person name="Rieseberg L.H."/>
            <person name="Langlade N.B."/>
        </authorList>
    </citation>
    <scope>NUCLEOTIDE SEQUENCE</scope>
    <source>
        <tissue evidence="3">Leaves</tissue>
    </source>
</reference>
<gene>
    <name evidence="3" type="ORF">HanXRQr2_Chr15g0709091</name>
</gene>
<keyword evidence="4" id="KW-1185">Reference proteome</keyword>
<evidence type="ECO:0008006" key="5">
    <source>
        <dbReference type="Google" id="ProtNLM"/>
    </source>
</evidence>
<feature type="compositionally biased region" description="Acidic residues" evidence="2">
    <location>
        <begin position="333"/>
        <end position="342"/>
    </location>
</feature>
<feature type="compositionally biased region" description="Basic and acidic residues" evidence="2">
    <location>
        <begin position="473"/>
        <end position="491"/>
    </location>
</feature>
<feature type="compositionally biased region" description="Basic and acidic residues" evidence="2">
    <location>
        <begin position="440"/>
        <end position="458"/>
    </location>
</feature>
<dbReference type="Gramene" id="mRNA:HanXRQr2_Chr15g0709091">
    <property type="protein sequence ID" value="mRNA:HanXRQr2_Chr15g0709091"/>
    <property type="gene ID" value="HanXRQr2_Chr15g0709091"/>
</dbReference>
<reference evidence="3" key="2">
    <citation type="submission" date="2020-06" db="EMBL/GenBank/DDBJ databases">
        <title>Helianthus annuus Genome sequencing and assembly Release 2.</title>
        <authorList>
            <person name="Gouzy J."/>
            <person name="Langlade N."/>
            <person name="Munos S."/>
        </authorList>
    </citation>
    <scope>NUCLEOTIDE SEQUENCE</scope>
    <source>
        <tissue evidence="3">Leaves</tissue>
    </source>
</reference>
<evidence type="ECO:0000256" key="1">
    <source>
        <dbReference type="SAM" id="Coils"/>
    </source>
</evidence>
<dbReference type="PANTHER" id="PTHR31099">
    <property type="entry name" value="OS06G0165300 PROTEIN"/>
    <property type="match status" value="1"/>
</dbReference>
<organism evidence="3 4">
    <name type="scientific">Helianthus annuus</name>
    <name type="common">Common sunflower</name>
    <dbReference type="NCBI Taxonomy" id="4232"/>
    <lineage>
        <taxon>Eukaryota</taxon>
        <taxon>Viridiplantae</taxon>
        <taxon>Streptophyta</taxon>
        <taxon>Embryophyta</taxon>
        <taxon>Tracheophyta</taxon>
        <taxon>Spermatophyta</taxon>
        <taxon>Magnoliopsida</taxon>
        <taxon>eudicotyledons</taxon>
        <taxon>Gunneridae</taxon>
        <taxon>Pentapetalae</taxon>
        <taxon>asterids</taxon>
        <taxon>campanulids</taxon>
        <taxon>Asterales</taxon>
        <taxon>Asteraceae</taxon>
        <taxon>Asteroideae</taxon>
        <taxon>Heliantheae alliance</taxon>
        <taxon>Heliantheae</taxon>
        <taxon>Helianthus</taxon>
    </lineage>
</organism>
<dbReference type="EMBL" id="MNCJ02000330">
    <property type="protein sequence ID" value="KAF5765905.1"/>
    <property type="molecule type" value="Genomic_DNA"/>
</dbReference>
<feature type="compositionally biased region" description="Basic and acidic residues" evidence="2">
    <location>
        <begin position="421"/>
        <end position="432"/>
    </location>
</feature>
<feature type="region of interest" description="Disordered" evidence="2">
    <location>
        <begin position="396"/>
        <end position="504"/>
    </location>
</feature>
<accession>A0A9K3E2W4</accession>
<dbReference type="AlphaFoldDB" id="A0A9K3E2W4"/>
<feature type="compositionally biased region" description="Low complexity" evidence="2">
    <location>
        <begin position="307"/>
        <end position="319"/>
    </location>
</feature>
<sequence length="699" mass="77390">MASILHFYGFHISQMSPAGMVRVRHFKFLYRSQGMEPTVEKFQTFYQLTRNIGFYSFGNRGAAKKILIGPPKSFHDWKMKFFFIKEAVISIAMIFREPDKIEKEELPIPKGSDWYMNLLATPNRIFGENVLIATHMSDKWPETSEEVPVLKFDDREAHLYQAAFPTFGGSMGVRPLRSGEPYWYEQIKGNFLYPPAGVFANPPFVTEGVLLPRPRPLRCVTSAGKEILYLSSEESVGSSQEELSSWSNIFAGVLRDLGIDPEERAKKAPTKKKAKKVTVDTGATCKKGGSSRAAATTQDKGEKKKSSTAASKSSGSAGSRIPEAGATPSSIALDEEEEEDHEEAVAKLVSRKRTRAEAAAGAKPAQKVVGPVIGKHSSMRSLYKFSPEALKKTPKKVKGIELEKPKESTAKKTKFIIKPPKTTEREVEKVVEEPAGSVILEKEKQKETETAAATEHDTTQGPEVTRITGLDQPPKEKEKEVAKPKEPEVVKPTEPAQHDAPTQTVQVTSVAGGSTATMPEQAVHKDVFAAAGGTSAGSSGAGAGGSGAGGQTVEGCSFPLGEVNRQRARNHESLYRTYIIGEGNARSANHQIVRKWRNMYRERADWEKYRERLVKEVQEFEQLRSKFAEEKAAFDVEKKAEEWGREGLKNKLQAAVELLSKEHAEWKKVCEKDNQRIYVARSKITDLEAEIATLKGNVE</sequence>
<feature type="coiled-coil region" evidence="1">
    <location>
        <begin position="610"/>
        <end position="669"/>
    </location>
</feature>
<feature type="compositionally biased region" description="Basic and acidic residues" evidence="2">
    <location>
        <begin position="398"/>
        <end position="410"/>
    </location>
</feature>
<protein>
    <recommendedName>
        <fullName evidence="5">Transposase (Putative), gypsy type</fullName>
    </recommendedName>
</protein>
<feature type="region of interest" description="Disordered" evidence="2">
    <location>
        <begin position="262"/>
        <end position="366"/>
    </location>
</feature>
<dbReference type="Proteomes" id="UP000215914">
    <property type="component" value="Unassembled WGS sequence"/>
</dbReference>
<comment type="caution">
    <text evidence="3">The sequence shown here is derived from an EMBL/GenBank/DDBJ whole genome shotgun (WGS) entry which is preliminary data.</text>
</comment>
<feature type="compositionally biased region" description="Low complexity" evidence="2">
    <location>
        <begin position="357"/>
        <end position="366"/>
    </location>
</feature>
<evidence type="ECO:0000313" key="3">
    <source>
        <dbReference type="EMBL" id="KAF5765905.1"/>
    </source>
</evidence>
<dbReference type="PANTHER" id="PTHR31099:SF49">
    <property type="entry name" value="MYOSIN HEAVY CHAIN-LIKE PROTEIN"/>
    <property type="match status" value="1"/>
</dbReference>
<proteinExistence type="predicted"/>